<reference evidence="1 2" key="1">
    <citation type="submission" date="2024-04" db="EMBL/GenBank/DDBJ databases">
        <title>Genome assembly C_amara_ONT_v2.</title>
        <authorList>
            <person name="Yant L."/>
            <person name="Moore C."/>
            <person name="Slenker M."/>
        </authorList>
    </citation>
    <scope>NUCLEOTIDE SEQUENCE [LARGE SCALE GENOMIC DNA]</scope>
    <source>
        <tissue evidence="1">Leaf</tissue>
    </source>
</reference>
<dbReference type="InterPro" id="IPR052035">
    <property type="entry name" value="ZnF_BED_domain_contain"/>
</dbReference>
<protein>
    <submittedName>
        <fullName evidence="1">AC transposase</fullName>
    </submittedName>
</protein>
<dbReference type="PANTHER" id="PTHR46481">
    <property type="entry name" value="ZINC FINGER BED DOMAIN-CONTAINING PROTEIN 4"/>
    <property type="match status" value="1"/>
</dbReference>
<dbReference type="InterPro" id="IPR012337">
    <property type="entry name" value="RNaseH-like_sf"/>
</dbReference>
<dbReference type="AlphaFoldDB" id="A0ABD1BZ33"/>
<name>A0ABD1BZ33_CARAN</name>
<dbReference type="EMBL" id="JBANAX010000095">
    <property type="protein sequence ID" value="KAL1222463.1"/>
    <property type="molecule type" value="Genomic_DNA"/>
</dbReference>
<proteinExistence type="predicted"/>
<dbReference type="PANTHER" id="PTHR46481:SF2">
    <property type="entry name" value="BED-TYPE DOMAIN-CONTAINING PROTEIN"/>
    <property type="match status" value="1"/>
</dbReference>
<evidence type="ECO:0000313" key="1">
    <source>
        <dbReference type="EMBL" id="KAL1222463.1"/>
    </source>
</evidence>
<evidence type="ECO:0000313" key="2">
    <source>
        <dbReference type="Proteomes" id="UP001558713"/>
    </source>
</evidence>
<keyword evidence="2" id="KW-1185">Reference proteome</keyword>
<sequence>MVITCHWINADWEMQKRILSFKVITDHKGDTIASQLLDCLDDWGIHSVFTITVDNARNNDKALEIFKDDLRLRGVEALVRDGEFLHMRCCSHILNLIVRDGLKKSKLSIVAIRNAVKYVRSSFTRLKSFAMRCETGKVCRGSLPLDVKTRWNSTYLILTSALKLRVAFEKMMIEDKLHCDCFFEEDEKTKRKRVGPPTDCDWEDVSRLVKFLKIFYKSTLTFSATKTVNSTMCYNKIVDIERNLISKCTSPVGN</sequence>
<dbReference type="Proteomes" id="UP001558713">
    <property type="component" value="Unassembled WGS sequence"/>
</dbReference>
<accession>A0ABD1BZ33</accession>
<comment type="caution">
    <text evidence="1">The sequence shown here is derived from an EMBL/GenBank/DDBJ whole genome shotgun (WGS) entry which is preliminary data.</text>
</comment>
<organism evidence="1 2">
    <name type="scientific">Cardamine amara subsp. amara</name>
    <dbReference type="NCBI Taxonomy" id="228776"/>
    <lineage>
        <taxon>Eukaryota</taxon>
        <taxon>Viridiplantae</taxon>
        <taxon>Streptophyta</taxon>
        <taxon>Embryophyta</taxon>
        <taxon>Tracheophyta</taxon>
        <taxon>Spermatophyta</taxon>
        <taxon>Magnoliopsida</taxon>
        <taxon>eudicotyledons</taxon>
        <taxon>Gunneridae</taxon>
        <taxon>Pentapetalae</taxon>
        <taxon>rosids</taxon>
        <taxon>malvids</taxon>
        <taxon>Brassicales</taxon>
        <taxon>Brassicaceae</taxon>
        <taxon>Cardamineae</taxon>
        <taxon>Cardamine</taxon>
    </lineage>
</organism>
<gene>
    <name evidence="1" type="ORF">V5N11_020693</name>
</gene>
<dbReference type="SUPFAM" id="SSF53098">
    <property type="entry name" value="Ribonuclease H-like"/>
    <property type="match status" value="1"/>
</dbReference>